<dbReference type="SMART" id="SM00355">
    <property type="entry name" value="ZnF_C2H2"/>
    <property type="match status" value="3"/>
</dbReference>
<dbReference type="InterPro" id="IPR008422">
    <property type="entry name" value="KN_HD"/>
</dbReference>
<dbReference type="PANTHER" id="PTHR11850">
    <property type="entry name" value="HOMEOBOX PROTEIN TRANSCRIPTION FACTORS"/>
    <property type="match status" value="1"/>
</dbReference>
<sequence length="531" mass="60387">MERSSSESSKICDDVLLLPPLDAGPGIAAHPSSSQPLANSSLDNYESMSSVDSNTNLNRKGKARKRYRRLSTSQTKTLETWFYQHHDYPFPTEQERDQLRQQTGLEMSQISNWFTNARRRRLLTGDPSPEANSADNSLVSPLERWKNSPPESEPAATSDILRALDDVPYSSDSVSSNSSSASFVFGAPSMSSYEHSQASSSELSAGPPSRPFQRPPTPIHTKPRRFRRKPPHPTEALSKRKTQSQRPYQCTFCSDTFLTKYDWQRHEKSLHLSIDRWVCAPQGGIVEVDGMKLCAYCQAPDADTLHLESHNYHVCHGKPFAQRTFSRKDHLRQHLRLTHCVGYHPSMDKWREARTRLESRCGFCDAQLHTWEERVEHLAGHFKTGADMIQWRGGWGFDPDIQDLVENAMPAYLVGHERLTMDPWRTTDALGTGGDKILPTVMDVPNALNRYTNLKRDLIDYIRDQMLKGIQPTDQMVQDHARQIAYGSNDPWDQTYADDPRWVAALRQEAELTIAGTTHDRCVFTPSTFRA</sequence>
<evidence type="ECO:0000313" key="9">
    <source>
        <dbReference type="EMBL" id="KAE8149075.1"/>
    </source>
</evidence>
<reference evidence="9 10" key="1">
    <citation type="submission" date="2019-04" db="EMBL/GenBank/DDBJ databases">
        <title>Friends and foes A comparative genomics study of 23 Aspergillus species from section Flavi.</title>
        <authorList>
            <consortium name="DOE Joint Genome Institute"/>
            <person name="Kjaerbolling I."/>
            <person name="Vesth T."/>
            <person name="Frisvad J.C."/>
            <person name="Nybo J.L."/>
            <person name="Theobald S."/>
            <person name="Kildgaard S."/>
            <person name="Isbrandt T."/>
            <person name="Kuo A."/>
            <person name="Sato A."/>
            <person name="Lyhne E.K."/>
            <person name="Kogle M.E."/>
            <person name="Wiebenga A."/>
            <person name="Kun R.S."/>
            <person name="Lubbers R.J."/>
            <person name="Makela M.R."/>
            <person name="Barry K."/>
            <person name="Chovatia M."/>
            <person name="Clum A."/>
            <person name="Daum C."/>
            <person name="Haridas S."/>
            <person name="He G."/>
            <person name="LaButti K."/>
            <person name="Lipzen A."/>
            <person name="Mondo S."/>
            <person name="Riley R."/>
            <person name="Salamov A."/>
            <person name="Simmons B.A."/>
            <person name="Magnuson J.K."/>
            <person name="Henrissat B."/>
            <person name="Mortensen U.H."/>
            <person name="Larsen T.O."/>
            <person name="Devries R.P."/>
            <person name="Grigoriev I.V."/>
            <person name="Machida M."/>
            <person name="Baker S.E."/>
            <person name="Andersen M.R."/>
        </authorList>
    </citation>
    <scope>NUCLEOTIDE SEQUENCE [LARGE SCALE GENOMIC DNA]</scope>
    <source>
        <strain evidence="9 10">IBT 18842</strain>
    </source>
</reference>
<dbReference type="OrthoDB" id="5399138at2759"/>
<dbReference type="PROSITE" id="PS50071">
    <property type="entry name" value="HOMEOBOX_2"/>
    <property type="match status" value="1"/>
</dbReference>
<evidence type="ECO:0000259" key="8">
    <source>
        <dbReference type="PROSITE" id="PS50157"/>
    </source>
</evidence>
<accession>A0A5N6TRW1</accession>
<name>A0A5N6TRW1_ASPAV</name>
<feature type="compositionally biased region" description="Basic residues" evidence="6">
    <location>
        <begin position="221"/>
        <end position="231"/>
    </location>
</feature>
<keyword evidence="10" id="KW-1185">Reference proteome</keyword>
<dbReference type="InterPro" id="IPR001356">
    <property type="entry name" value="HD"/>
</dbReference>
<feature type="DNA-binding region" description="Homeobox" evidence="5">
    <location>
        <begin position="63"/>
        <end position="125"/>
    </location>
</feature>
<feature type="compositionally biased region" description="Pro residues" evidence="6">
    <location>
        <begin position="208"/>
        <end position="218"/>
    </location>
</feature>
<dbReference type="InterPro" id="IPR036236">
    <property type="entry name" value="Znf_C2H2_sf"/>
</dbReference>
<dbReference type="InterPro" id="IPR006600">
    <property type="entry name" value="HTH_CenpB_DNA-bd_dom"/>
</dbReference>
<evidence type="ECO:0000256" key="4">
    <source>
        <dbReference type="PROSITE-ProRule" id="PRU00042"/>
    </source>
</evidence>
<feature type="compositionally biased region" description="Polar residues" evidence="6">
    <location>
        <begin position="130"/>
        <end position="139"/>
    </location>
</feature>
<keyword evidence="4" id="KW-0863">Zinc-finger</keyword>
<dbReference type="SUPFAM" id="SSF57667">
    <property type="entry name" value="beta-beta-alpha zinc fingers"/>
    <property type="match status" value="1"/>
</dbReference>
<comment type="subcellular location">
    <subcellularLocation>
        <location evidence="5">Nucleus</location>
    </subcellularLocation>
</comment>
<dbReference type="Pfam" id="PF03221">
    <property type="entry name" value="HTH_Tnp_Tc5"/>
    <property type="match status" value="1"/>
</dbReference>
<keyword evidence="2 5" id="KW-0371">Homeobox</keyword>
<dbReference type="SMART" id="SM00389">
    <property type="entry name" value="HOX"/>
    <property type="match status" value="1"/>
</dbReference>
<dbReference type="Pfam" id="PF05920">
    <property type="entry name" value="Homeobox_KN"/>
    <property type="match status" value="1"/>
</dbReference>
<evidence type="ECO:0000256" key="5">
    <source>
        <dbReference type="PROSITE-ProRule" id="PRU00108"/>
    </source>
</evidence>
<feature type="compositionally biased region" description="Polar residues" evidence="6">
    <location>
        <begin position="31"/>
        <end position="58"/>
    </location>
</feature>
<dbReference type="InterPro" id="IPR009057">
    <property type="entry name" value="Homeodomain-like_sf"/>
</dbReference>
<dbReference type="InterPro" id="IPR013087">
    <property type="entry name" value="Znf_C2H2_type"/>
</dbReference>
<dbReference type="PROSITE" id="PS50157">
    <property type="entry name" value="ZINC_FINGER_C2H2_2"/>
    <property type="match status" value="1"/>
</dbReference>
<protein>
    <recommendedName>
        <fullName evidence="11">Homeobox protein meis</fullName>
    </recommendedName>
</protein>
<feature type="region of interest" description="Disordered" evidence="6">
    <location>
        <begin position="123"/>
        <end position="156"/>
    </location>
</feature>
<evidence type="ECO:0008006" key="11">
    <source>
        <dbReference type="Google" id="ProtNLM"/>
    </source>
</evidence>
<keyword evidence="4" id="KW-0862">Zinc</keyword>
<feature type="region of interest" description="Disordered" evidence="6">
    <location>
        <begin position="22"/>
        <end position="70"/>
    </location>
</feature>
<keyword evidence="4" id="KW-0479">Metal-binding</keyword>
<dbReference type="GO" id="GO:0006355">
    <property type="term" value="P:regulation of DNA-templated transcription"/>
    <property type="evidence" value="ECO:0007669"/>
    <property type="project" value="InterPro"/>
</dbReference>
<organism evidence="9 10">
    <name type="scientific">Aspergillus avenaceus</name>
    <dbReference type="NCBI Taxonomy" id="36643"/>
    <lineage>
        <taxon>Eukaryota</taxon>
        <taxon>Fungi</taxon>
        <taxon>Dikarya</taxon>
        <taxon>Ascomycota</taxon>
        <taxon>Pezizomycotina</taxon>
        <taxon>Eurotiomycetes</taxon>
        <taxon>Eurotiomycetidae</taxon>
        <taxon>Eurotiales</taxon>
        <taxon>Aspergillaceae</taxon>
        <taxon>Aspergillus</taxon>
        <taxon>Aspergillus subgen. Circumdati</taxon>
    </lineage>
</organism>
<feature type="domain" description="C2H2-type" evidence="8">
    <location>
        <begin position="248"/>
        <end position="271"/>
    </location>
</feature>
<dbReference type="GO" id="GO:0005634">
    <property type="term" value="C:nucleus"/>
    <property type="evidence" value="ECO:0007669"/>
    <property type="project" value="UniProtKB-SubCell"/>
</dbReference>
<dbReference type="SUPFAM" id="SSF46689">
    <property type="entry name" value="Homeodomain-like"/>
    <property type="match status" value="1"/>
</dbReference>
<dbReference type="AlphaFoldDB" id="A0A5N6TRW1"/>
<dbReference type="GO" id="GO:0008270">
    <property type="term" value="F:zinc ion binding"/>
    <property type="evidence" value="ECO:0007669"/>
    <property type="project" value="UniProtKB-KW"/>
</dbReference>
<dbReference type="EMBL" id="ML742136">
    <property type="protein sequence ID" value="KAE8149075.1"/>
    <property type="molecule type" value="Genomic_DNA"/>
</dbReference>
<evidence type="ECO:0000256" key="1">
    <source>
        <dbReference type="ARBA" id="ARBA00023125"/>
    </source>
</evidence>
<gene>
    <name evidence="9" type="ORF">BDV25DRAFT_168074</name>
</gene>
<feature type="compositionally biased region" description="Basic residues" evidence="6">
    <location>
        <begin position="59"/>
        <end position="69"/>
    </location>
</feature>
<feature type="domain" description="Homeobox" evidence="7">
    <location>
        <begin position="61"/>
        <end position="124"/>
    </location>
</feature>
<proteinExistence type="predicted"/>
<evidence type="ECO:0000256" key="3">
    <source>
        <dbReference type="ARBA" id="ARBA00023242"/>
    </source>
</evidence>
<evidence type="ECO:0000259" key="7">
    <source>
        <dbReference type="PROSITE" id="PS50071"/>
    </source>
</evidence>
<evidence type="ECO:0000256" key="2">
    <source>
        <dbReference type="ARBA" id="ARBA00023155"/>
    </source>
</evidence>
<dbReference type="CDD" id="cd00086">
    <property type="entry name" value="homeodomain"/>
    <property type="match status" value="1"/>
</dbReference>
<dbReference type="Proteomes" id="UP000325780">
    <property type="component" value="Unassembled WGS sequence"/>
</dbReference>
<dbReference type="PROSITE" id="PS00028">
    <property type="entry name" value="ZINC_FINGER_C2H2_1"/>
    <property type="match status" value="1"/>
</dbReference>
<keyword evidence="1 5" id="KW-0238">DNA-binding</keyword>
<feature type="region of interest" description="Disordered" evidence="6">
    <location>
        <begin position="195"/>
        <end position="243"/>
    </location>
</feature>
<dbReference type="Gene3D" id="1.10.10.60">
    <property type="entry name" value="Homeodomain-like"/>
    <property type="match status" value="1"/>
</dbReference>
<keyword evidence="3 5" id="KW-0539">Nucleus</keyword>
<feature type="compositionally biased region" description="Low complexity" evidence="6">
    <location>
        <begin position="195"/>
        <end position="204"/>
    </location>
</feature>
<evidence type="ECO:0000313" key="10">
    <source>
        <dbReference type="Proteomes" id="UP000325780"/>
    </source>
</evidence>
<evidence type="ECO:0000256" key="6">
    <source>
        <dbReference type="SAM" id="MobiDB-lite"/>
    </source>
</evidence>
<dbReference type="InterPro" id="IPR050224">
    <property type="entry name" value="TALE_homeobox"/>
</dbReference>
<dbReference type="GO" id="GO:0003677">
    <property type="term" value="F:DNA binding"/>
    <property type="evidence" value="ECO:0007669"/>
    <property type="project" value="UniProtKB-UniRule"/>
</dbReference>